<keyword evidence="2" id="KW-1185">Reference proteome</keyword>
<reference evidence="1 2" key="1">
    <citation type="journal article" date="2011" name="Proc. Natl. Acad. Sci. U.S.A.">
        <title>Evolutionary erosion of yeast sex chromosomes by mating-type switching accidents.</title>
        <authorList>
            <person name="Gordon J.L."/>
            <person name="Armisen D."/>
            <person name="Proux-Wera E."/>
            <person name="Oheigeartaigh S.S."/>
            <person name="Byrne K.P."/>
            <person name="Wolfe K.H."/>
        </authorList>
    </citation>
    <scope>NUCLEOTIDE SEQUENCE [LARGE SCALE GENOMIC DNA]</scope>
    <source>
        <strain evidence="2">ATCC 22294 / BCRC 22015 / CBS 2517 / CECT 1963 / NBRC 1671 / NRRL Y-8276</strain>
    </source>
</reference>
<dbReference type="EMBL" id="HE650822">
    <property type="protein sequence ID" value="CCF57003.1"/>
    <property type="molecule type" value="Genomic_DNA"/>
</dbReference>
<evidence type="ECO:0000313" key="2">
    <source>
        <dbReference type="Proteomes" id="UP000005220"/>
    </source>
</evidence>
<dbReference type="GeneID" id="13884884"/>
<dbReference type="Proteomes" id="UP000005220">
    <property type="component" value="Chromosome 2"/>
</dbReference>
<name>H2ARK3_KAZAF</name>
<dbReference type="KEGG" id="kaf:KAFR_0B07040"/>
<gene>
    <name evidence="1" type="primary">KAFR0B07040</name>
    <name evidence="1" type="ORF">KAFR_0B07040</name>
</gene>
<dbReference type="HOGENOM" id="CLU_1030818_0_0_1"/>
<organism evidence="1 2">
    <name type="scientific">Kazachstania africana (strain ATCC 22294 / BCRC 22015 / CBS 2517 / CECT 1963 / NBRC 1671 / NRRL Y-8276)</name>
    <name type="common">Yeast</name>
    <name type="synonym">Kluyveromyces africanus</name>
    <dbReference type="NCBI Taxonomy" id="1071382"/>
    <lineage>
        <taxon>Eukaryota</taxon>
        <taxon>Fungi</taxon>
        <taxon>Dikarya</taxon>
        <taxon>Ascomycota</taxon>
        <taxon>Saccharomycotina</taxon>
        <taxon>Saccharomycetes</taxon>
        <taxon>Saccharomycetales</taxon>
        <taxon>Saccharomycetaceae</taxon>
        <taxon>Kazachstania</taxon>
    </lineage>
</organism>
<dbReference type="AlphaFoldDB" id="H2ARK3"/>
<dbReference type="RefSeq" id="XP_003956138.1">
    <property type="nucleotide sequence ID" value="XM_003956089.1"/>
</dbReference>
<evidence type="ECO:0000313" key="1">
    <source>
        <dbReference type="EMBL" id="CCF57003.1"/>
    </source>
</evidence>
<dbReference type="InParanoid" id="H2ARK3"/>
<proteinExistence type="predicted"/>
<sequence>MKLTVQKATTGLGALASTISASSLSPEDIAQLELAVSEYKANAASYMMWGLTADYPMPDGLANIFLTAVHYTDDFYTTLFSNIAMSDMQAIAEALPWNTVYYSSEIASVRAAAASSAQASSVAVNGTSSIATSSAVGINATSSGFEVNGVSTIFVTITDINYNTTTVCDYRSTSSEDAVSTIFISKAEGAATKYETQETTVTVCDEVCESRKSAAAAATAKTSKVAAPTTVAQVTASSASQTVQEQSINGAIKNAVGMGVAVLGAVVLLL</sequence>
<accession>H2ARK3</accession>
<dbReference type="STRING" id="1071382.H2ARK3"/>
<protein>
    <submittedName>
        <fullName evidence="1">Uncharacterized protein</fullName>
    </submittedName>
</protein>
<dbReference type="Pfam" id="PF00660">
    <property type="entry name" value="SRP1_TIP1"/>
    <property type="match status" value="1"/>
</dbReference>
<dbReference type="InterPro" id="IPR000992">
    <property type="entry name" value="SRP1_TIP1"/>
</dbReference>